<gene>
    <name evidence="2" type="ORF">BU26DRAFT_508112</name>
</gene>
<sequence length="130" mass="13310">MRFTAIILALAAAAVAVPTTANTFAAQAAKAFEEAPECHLPDPGTNCAGAANMDVVVSYGKDMTQAEKDLYLNAAKGAGANIIGTTGEHGFYGFIPESFVSLMNVTGQSCGLKVFGNGCMGIPWCGEAPC</sequence>
<evidence type="ECO:0000313" key="3">
    <source>
        <dbReference type="Proteomes" id="UP000800094"/>
    </source>
</evidence>
<dbReference type="RefSeq" id="XP_033680463.1">
    <property type="nucleotide sequence ID" value="XM_033827055.1"/>
</dbReference>
<feature type="signal peptide" evidence="1">
    <location>
        <begin position="1"/>
        <end position="16"/>
    </location>
</feature>
<organism evidence="2 3">
    <name type="scientific">Trematosphaeria pertusa</name>
    <dbReference type="NCBI Taxonomy" id="390896"/>
    <lineage>
        <taxon>Eukaryota</taxon>
        <taxon>Fungi</taxon>
        <taxon>Dikarya</taxon>
        <taxon>Ascomycota</taxon>
        <taxon>Pezizomycotina</taxon>
        <taxon>Dothideomycetes</taxon>
        <taxon>Pleosporomycetidae</taxon>
        <taxon>Pleosporales</taxon>
        <taxon>Massarineae</taxon>
        <taxon>Trematosphaeriaceae</taxon>
        <taxon>Trematosphaeria</taxon>
    </lineage>
</organism>
<dbReference type="OrthoDB" id="3755269at2759"/>
<dbReference type="GeneID" id="54580385"/>
<evidence type="ECO:0000313" key="2">
    <source>
        <dbReference type="EMBL" id="KAF2245459.1"/>
    </source>
</evidence>
<protein>
    <submittedName>
        <fullName evidence="2">Uncharacterized protein</fullName>
    </submittedName>
</protein>
<dbReference type="AlphaFoldDB" id="A0A6A6I5F6"/>
<feature type="chain" id="PRO_5025495406" evidence="1">
    <location>
        <begin position="17"/>
        <end position="130"/>
    </location>
</feature>
<keyword evidence="3" id="KW-1185">Reference proteome</keyword>
<keyword evidence="1" id="KW-0732">Signal</keyword>
<dbReference type="Proteomes" id="UP000800094">
    <property type="component" value="Unassembled WGS sequence"/>
</dbReference>
<evidence type="ECO:0000256" key="1">
    <source>
        <dbReference type="SAM" id="SignalP"/>
    </source>
</evidence>
<accession>A0A6A6I5F6</accession>
<reference evidence="2" key="1">
    <citation type="journal article" date="2020" name="Stud. Mycol.">
        <title>101 Dothideomycetes genomes: a test case for predicting lifestyles and emergence of pathogens.</title>
        <authorList>
            <person name="Haridas S."/>
            <person name="Albert R."/>
            <person name="Binder M."/>
            <person name="Bloem J."/>
            <person name="Labutti K."/>
            <person name="Salamov A."/>
            <person name="Andreopoulos B."/>
            <person name="Baker S."/>
            <person name="Barry K."/>
            <person name="Bills G."/>
            <person name="Bluhm B."/>
            <person name="Cannon C."/>
            <person name="Castanera R."/>
            <person name="Culley D."/>
            <person name="Daum C."/>
            <person name="Ezra D."/>
            <person name="Gonzalez J."/>
            <person name="Henrissat B."/>
            <person name="Kuo A."/>
            <person name="Liang C."/>
            <person name="Lipzen A."/>
            <person name="Lutzoni F."/>
            <person name="Magnuson J."/>
            <person name="Mondo S."/>
            <person name="Nolan M."/>
            <person name="Ohm R."/>
            <person name="Pangilinan J."/>
            <person name="Park H.-J."/>
            <person name="Ramirez L."/>
            <person name="Alfaro M."/>
            <person name="Sun H."/>
            <person name="Tritt A."/>
            <person name="Yoshinaga Y."/>
            <person name="Zwiers L.-H."/>
            <person name="Turgeon B."/>
            <person name="Goodwin S."/>
            <person name="Spatafora J."/>
            <person name="Crous P."/>
            <person name="Grigoriev I."/>
        </authorList>
    </citation>
    <scope>NUCLEOTIDE SEQUENCE</scope>
    <source>
        <strain evidence="2">CBS 122368</strain>
    </source>
</reference>
<name>A0A6A6I5F6_9PLEO</name>
<proteinExistence type="predicted"/>
<dbReference type="EMBL" id="ML987200">
    <property type="protein sequence ID" value="KAF2245459.1"/>
    <property type="molecule type" value="Genomic_DNA"/>
</dbReference>